<feature type="coiled-coil region" evidence="1">
    <location>
        <begin position="161"/>
        <end position="228"/>
    </location>
</feature>
<feature type="chain" id="PRO_5005536322" description="C-type lectin domain-containing protein" evidence="2">
    <location>
        <begin position="25"/>
        <end position="229"/>
    </location>
</feature>
<dbReference type="InterPro" id="IPR050111">
    <property type="entry name" value="C-type_lectin/snaclec_domain"/>
</dbReference>
<dbReference type="InterPro" id="IPR016187">
    <property type="entry name" value="CTDL_fold"/>
</dbReference>
<gene>
    <name evidence="4" type="ORF">FF38_06844</name>
</gene>
<dbReference type="PROSITE" id="PS50041">
    <property type="entry name" value="C_TYPE_LECTIN_2"/>
    <property type="match status" value="1"/>
</dbReference>
<evidence type="ECO:0000259" key="3">
    <source>
        <dbReference type="PROSITE" id="PS50041"/>
    </source>
</evidence>
<feature type="signal peptide" evidence="2">
    <location>
        <begin position="1"/>
        <end position="24"/>
    </location>
</feature>
<keyword evidence="2" id="KW-0732">Signal</keyword>
<sequence length="229" mass="26806">MKHLQNIRNWFIIALIAFISLVKSTPEWATTEDGTKYLIENKYEYSWLEALHECAKRNLSLAKINTANKNHYLVKLLKNRFGTGLDLWIGATASTAEQAKRKFVWISNGETFNFANWEEGEPNNLGGNQPCVHTWSKTNNFTWADGQEHLKYGYICEETYISQCRQEMEKKRHTINEVAEQLILYFKEKQKHIEQINQAQEILIKQINIEIEEKLEQAKKLIDSILNIN</sequence>
<evidence type="ECO:0000256" key="1">
    <source>
        <dbReference type="SAM" id="Coils"/>
    </source>
</evidence>
<dbReference type="SMART" id="SM00034">
    <property type="entry name" value="CLECT"/>
    <property type="match status" value="1"/>
</dbReference>
<proteinExistence type="predicted"/>
<evidence type="ECO:0000256" key="2">
    <source>
        <dbReference type="SAM" id="SignalP"/>
    </source>
</evidence>
<protein>
    <recommendedName>
        <fullName evidence="3">C-type lectin domain-containing protein</fullName>
    </recommendedName>
</protein>
<dbReference type="AlphaFoldDB" id="A0A0L0CMY7"/>
<dbReference type="Gene3D" id="3.10.100.10">
    <property type="entry name" value="Mannose-Binding Protein A, subunit A"/>
    <property type="match status" value="1"/>
</dbReference>
<dbReference type="Proteomes" id="UP000037069">
    <property type="component" value="Unassembled WGS sequence"/>
</dbReference>
<dbReference type="OMA" id="ERSNAIC"/>
<keyword evidence="1" id="KW-0175">Coiled coil</keyword>
<evidence type="ECO:0000313" key="4">
    <source>
        <dbReference type="EMBL" id="KNC33577.1"/>
    </source>
</evidence>
<reference evidence="4 5" key="1">
    <citation type="journal article" date="2015" name="Nat. Commun.">
        <title>Lucilia cuprina genome unlocks parasitic fly biology to underpin future interventions.</title>
        <authorList>
            <person name="Anstead C.A."/>
            <person name="Korhonen P.K."/>
            <person name="Young N.D."/>
            <person name="Hall R.S."/>
            <person name="Jex A.R."/>
            <person name="Murali S.C."/>
            <person name="Hughes D.S."/>
            <person name="Lee S.F."/>
            <person name="Perry T."/>
            <person name="Stroehlein A.J."/>
            <person name="Ansell B.R."/>
            <person name="Breugelmans B."/>
            <person name="Hofmann A."/>
            <person name="Qu J."/>
            <person name="Dugan S."/>
            <person name="Lee S.L."/>
            <person name="Chao H."/>
            <person name="Dinh H."/>
            <person name="Han Y."/>
            <person name="Doddapaneni H.V."/>
            <person name="Worley K.C."/>
            <person name="Muzny D.M."/>
            <person name="Ioannidis P."/>
            <person name="Waterhouse R.M."/>
            <person name="Zdobnov E.M."/>
            <person name="James P.J."/>
            <person name="Bagnall N.H."/>
            <person name="Kotze A.C."/>
            <person name="Gibbs R.A."/>
            <person name="Richards S."/>
            <person name="Batterham P."/>
            <person name="Gasser R.B."/>
        </authorList>
    </citation>
    <scope>NUCLEOTIDE SEQUENCE [LARGE SCALE GENOMIC DNA]</scope>
    <source>
        <strain evidence="4 5">LS</strain>
        <tissue evidence="4">Full body</tissue>
    </source>
</reference>
<comment type="caution">
    <text evidence="4">The sequence shown here is derived from an EMBL/GenBank/DDBJ whole genome shotgun (WGS) entry which is preliminary data.</text>
</comment>
<dbReference type="PANTHER" id="PTHR22803">
    <property type="entry name" value="MANNOSE, PHOSPHOLIPASE, LECTIN RECEPTOR RELATED"/>
    <property type="match status" value="1"/>
</dbReference>
<accession>A0A0L0CMY7</accession>
<dbReference type="Pfam" id="PF00059">
    <property type="entry name" value="Lectin_C"/>
    <property type="match status" value="1"/>
</dbReference>
<dbReference type="InterPro" id="IPR001304">
    <property type="entry name" value="C-type_lectin-like"/>
</dbReference>
<keyword evidence="5" id="KW-1185">Reference proteome</keyword>
<evidence type="ECO:0000313" key="5">
    <source>
        <dbReference type="Proteomes" id="UP000037069"/>
    </source>
</evidence>
<dbReference type="CDD" id="cd00037">
    <property type="entry name" value="CLECT"/>
    <property type="match status" value="1"/>
</dbReference>
<feature type="domain" description="C-type lectin" evidence="3">
    <location>
        <begin position="32"/>
        <end position="157"/>
    </location>
</feature>
<dbReference type="OrthoDB" id="7968468at2759"/>
<dbReference type="InterPro" id="IPR016186">
    <property type="entry name" value="C-type_lectin-like/link_sf"/>
</dbReference>
<dbReference type="EMBL" id="JRES01000175">
    <property type="protein sequence ID" value="KNC33577.1"/>
    <property type="molecule type" value="Genomic_DNA"/>
</dbReference>
<dbReference type="SUPFAM" id="SSF56436">
    <property type="entry name" value="C-type lectin-like"/>
    <property type="match status" value="1"/>
</dbReference>
<name>A0A0L0CMY7_LUCCU</name>
<organism evidence="4 5">
    <name type="scientific">Lucilia cuprina</name>
    <name type="common">Green bottle fly</name>
    <name type="synonym">Australian sheep blowfly</name>
    <dbReference type="NCBI Taxonomy" id="7375"/>
    <lineage>
        <taxon>Eukaryota</taxon>
        <taxon>Metazoa</taxon>
        <taxon>Ecdysozoa</taxon>
        <taxon>Arthropoda</taxon>
        <taxon>Hexapoda</taxon>
        <taxon>Insecta</taxon>
        <taxon>Pterygota</taxon>
        <taxon>Neoptera</taxon>
        <taxon>Endopterygota</taxon>
        <taxon>Diptera</taxon>
        <taxon>Brachycera</taxon>
        <taxon>Muscomorpha</taxon>
        <taxon>Oestroidea</taxon>
        <taxon>Calliphoridae</taxon>
        <taxon>Luciliinae</taxon>
        <taxon>Lucilia</taxon>
    </lineage>
</organism>